<dbReference type="RefSeq" id="WP_082421667.1">
    <property type="nucleotide sequence ID" value="NZ_DAWDAH010000004.1"/>
</dbReference>
<organism evidence="6 7">
    <name type="scientific">[Lactobacillus] rogosae</name>
    <dbReference type="NCBI Taxonomy" id="706562"/>
    <lineage>
        <taxon>Bacteria</taxon>
        <taxon>Bacillati</taxon>
        <taxon>Bacillota</taxon>
        <taxon>Clostridia</taxon>
        <taxon>Lachnospirales</taxon>
        <taxon>Lachnospiraceae</taxon>
        <taxon>Lachnospira</taxon>
    </lineage>
</organism>
<dbReference type="NCBIfam" id="TIGR03111">
    <property type="entry name" value="glyc2_xrt_Gpos1"/>
    <property type="match status" value="1"/>
</dbReference>
<evidence type="ECO:0000313" key="6">
    <source>
        <dbReference type="EMBL" id="MEQ2380646.1"/>
    </source>
</evidence>
<gene>
    <name evidence="6" type="ORF">WMO14_12350</name>
</gene>
<evidence type="ECO:0000259" key="5">
    <source>
        <dbReference type="Pfam" id="PF00535"/>
    </source>
</evidence>
<feature type="transmembrane region" description="Helical" evidence="4">
    <location>
        <begin position="353"/>
        <end position="375"/>
    </location>
</feature>
<evidence type="ECO:0000256" key="2">
    <source>
        <dbReference type="ARBA" id="ARBA00022676"/>
    </source>
</evidence>
<evidence type="ECO:0000256" key="4">
    <source>
        <dbReference type="SAM" id="Phobius"/>
    </source>
</evidence>
<dbReference type="InterPro" id="IPR017542">
    <property type="entry name" value="XrtG-assoc_glycosyltfrase"/>
</dbReference>
<reference evidence="6 7" key="1">
    <citation type="submission" date="2024-03" db="EMBL/GenBank/DDBJ databases">
        <title>Human intestinal bacterial collection.</title>
        <authorList>
            <person name="Pauvert C."/>
            <person name="Hitch T.C.A."/>
            <person name="Clavel T."/>
        </authorList>
    </citation>
    <scope>NUCLEOTIDE SEQUENCE [LARGE SCALE GENOMIC DNA]</scope>
    <source>
        <strain evidence="6 7">CLA-AA-H255</strain>
    </source>
</reference>
<protein>
    <submittedName>
        <fullName evidence="6">TIGR03111 family XrtG-associated glycosyltransferase</fullName>
    </submittedName>
</protein>
<dbReference type="PANTHER" id="PTHR43630">
    <property type="entry name" value="POLY-BETA-1,6-N-ACETYL-D-GLUCOSAMINE SYNTHASE"/>
    <property type="match status" value="1"/>
</dbReference>
<keyword evidence="4" id="KW-1133">Transmembrane helix</keyword>
<accession>A0ABV1C1T4</accession>
<feature type="transmembrane region" description="Helical" evidence="4">
    <location>
        <begin position="387"/>
        <end position="409"/>
    </location>
</feature>
<dbReference type="Proteomes" id="UP001442364">
    <property type="component" value="Unassembled WGS sequence"/>
</dbReference>
<sequence>MVIIKQILNSFLFWGGWIIIPFIMEIVPALGSVFLLIRRNLRHKKKRKEMKIYPEISLIIPVYNSADTLYGCIKSVNDSTYPNDKIRIFLVNNKGQDNSFAVYADCQKKFPDLLMQWLNAEQGKSRALNLALYNSDGKYIINLDSDGILEKNALVNLITRFEQDTDLNCMTGAILTIPEQIQAYKGFFPRLLRNLEFMEYAQAFLAGRSYASEMNAVYTLSGAFSAFRKSVVLKSWMYNTDTICEDTHITFQMKYRQNERVEVCEDAIFFVDPIEDMNKLYTQRQRWQRGSLEVAKMFMDKSFKVKNIFSNVSVKTLLYDHTFAFPRMIWYLALICLMAIGYSGKMILVSTGIIFGLYTLAGYLYFIVVAYFLNINKDVKKYYVRHWWCILFLPFFNFLVFFIRVAGIINSIQTDSAWKTMNFTDECKAFAKVVKQDMQKPAAFIGKLRKAVNYEPMEDMELIEVEEADTPEAVDITEDKRNIMEDKTMAEDSKEAAEKIEQIGLIDEDESL</sequence>
<keyword evidence="4" id="KW-0472">Membrane</keyword>
<dbReference type="Pfam" id="PF00535">
    <property type="entry name" value="Glycos_transf_2"/>
    <property type="match status" value="1"/>
</dbReference>
<feature type="domain" description="Glycosyltransferase 2-like" evidence="5">
    <location>
        <begin position="57"/>
        <end position="171"/>
    </location>
</feature>
<evidence type="ECO:0000256" key="1">
    <source>
        <dbReference type="ARBA" id="ARBA00006739"/>
    </source>
</evidence>
<evidence type="ECO:0000313" key="7">
    <source>
        <dbReference type="Proteomes" id="UP001442364"/>
    </source>
</evidence>
<dbReference type="InterPro" id="IPR001173">
    <property type="entry name" value="Glyco_trans_2-like"/>
</dbReference>
<keyword evidence="4" id="KW-0812">Transmembrane</keyword>
<dbReference type="EMBL" id="JBBMER010000011">
    <property type="protein sequence ID" value="MEQ2380646.1"/>
    <property type="molecule type" value="Genomic_DNA"/>
</dbReference>
<proteinExistence type="inferred from homology"/>
<keyword evidence="7" id="KW-1185">Reference proteome</keyword>
<comment type="similarity">
    <text evidence="1">Belongs to the glycosyltransferase 2 family.</text>
</comment>
<keyword evidence="2" id="KW-0328">Glycosyltransferase</keyword>
<dbReference type="CDD" id="cd06423">
    <property type="entry name" value="CESA_like"/>
    <property type="match status" value="1"/>
</dbReference>
<evidence type="ECO:0000256" key="3">
    <source>
        <dbReference type="ARBA" id="ARBA00022679"/>
    </source>
</evidence>
<feature type="transmembrane region" description="Helical" evidence="4">
    <location>
        <begin position="328"/>
        <end position="347"/>
    </location>
</feature>
<dbReference type="InterPro" id="IPR029044">
    <property type="entry name" value="Nucleotide-diphossugar_trans"/>
</dbReference>
<name>A0ABV1C1T4_9FIRM</name>
<dbReference type="SUPFAM" id="SSF53448">
    <property type="entry name" value="Nucleotide-diphospho-sugar transferases"/>
    <property type="match status" value="1"/>
</dbReference>
<keyword evidence="3" id="KW-0808">Transferase</keyword>
<feature type="transmembrane region" description="Helical" evidence="4">
    <location>
        <begin position="12"/>
        <end position="37"/>
    </location>
</feature>
<dbReference type="PANTHER" id="PTHR43630:SF1">
    <property type="entry name" value="POLY-BETA-1,6-N-ACETYL-D-GLUCOSAMINE SYNTHASE"/>
    <property type="match status" value="1"/>
</dbReference>
<comment type="caution">
    <text evidence="6">The sequence shown here is derived from an EMBL/GenBank/DDBJ whole genome shotgun (WGS) entry which is preliminary data.</text>
</comment>
<dbReference type="Gene3D" id="3.90.550.10">
    <property type="entry name" value="Spore Coat Polysaccharide Biosynthesis Protein SpsA, Chain A"/>
    <property type="match status" value="1"/>
</dbReference>